<reference evidence="22" key="1">
    <citation type="submission" date="2020-03" db="EMBL/GenBank/DDBJ databases">
        <title>Psychroflexus Maritimus sp. nov., isolate from marine sediment.</title>
        <authorList>
            <person name="Zhong Y.-L."/>
        </authorList>
    </citation>
    <scope>NUCLEOTIDE SEQUENCE</scope>
    <source>
        <strain evidence="22">C1</strain>
    </source>
</reference>
<feature type="transmembrane region" description="Helical" evidence="19">
    <location>
        <begin position="12"/>
        <end position="37"/>
    </location>
</feature>
<gene>
    <name evidence="22" type="ORF">G7034_03900</name>
</gene>
<dbReference type="GO" id="GO:0009252">
    <property type="term" value="P:peptidoglycan biosynthetic process"/>
    <property type="evidence" value="ECO:0007669"/>
    <property type="project" value="UniProtKB-KW"/>
</dbReference>
<dbReference type="AlphaFoldDB" id="A0A967E650"/>
<keyword evidence="12" id="KW-0573">Peptidoglycan synthesis</keyword>
<keyword evidence="19" id="KW-0812">Transmembrane</keyword>
<dbReference type="InterPro" id="IPR001264">
    <property type="entry name" value="Glyco_trans_51"/>
</dbReference>
<evidence type="ECO:0000259" key="21">
    <source>
        <dbReference type="Pfam" id="PF00912"/>
    </source>
</evidence>
<dbReference type="SUPFAM" id="SSF56601">
    <property type="entry name" value="beta-lactamase/transpeptidase-like"/>
    <property type="match status" value="1"/>
</dbReference>
<protein>
    <submittedName>
        <fullName evidence="22">Penicillin-binding protein</fullName>
    </submittedName>
</protein>
<dbReference type="InterPro" id="IPR001460">
    <property type="entry name" value="PCN-bd_Tpept"/>
</dbReference>
<dbReference type="GO" id="GO:0006508">
    <property type="term" value="P:proteolysis"/>
    <property type="evidence" value="ECO:0007669"/>
    <property type="project" value="UniProtKB-KW"/>
</dbReference>
<feature type="domain" description="Penicillin-binding protein transpeptidase" evidence="20">
    <location>
        <begin position="427"/>
        <end position="687"/>
    </location>
</feature>
<keyword evidence="10" id="KW-0378">Hydrolase</keyword>
<dbReference type="PANTHER" id="PTHR32282">
    <property type="entry name" value="BINDING PROTEIN TRANSPEPTIDASE, PUTATIVE-RELATED"/>
    <property type="match status" value="1"/>
</dbReference>
<evidence type="ECO:0000256" key="7">
    <source>
        <dbReference type="ARBA" id="ARBA00022670"/>
    </source>
</evidence>
<proteinExistence type="inferred from homology"/>
<comment type="pathway">
    <text evidence="2">Cell wall biogenesis; peptidoglycan biosynthesis.</text>
</comment>
<evidence type="ECO:0000259" key="20">
    <source>
        <dbReference type="Pfam" id="PF00905"/>
    </source>
</evidence>
<evidence type="ECO:0000313" key="23">
    <source>
        <dbReference type="Proteomes" id="UP000643701"/>
    </source>
</evidence>
<keyword evidence="11" id="KW-0133">Cell shape</keyword>
<dbReference type="GO" id="GO:0005886">
    <property type="term" value="C:plasma membrane"/>
    <property type="evidence" value="ECO:0007669"/>
    <property type="project" value="UniProtKB-SubCell"/>
</dbReference>
<evidence type="ECO:0000256" key="13">
    <source>
        <dbReference type="ARBA" id="ARBA00023136"/>
    </source>
</evidence>
<evidence type="ECO:0000256" key="16">
    <source>
        <dbReference type="ARBA" id="ARBA00034000"/>
    </source>
</evidence>
<keyword evidence="7" id="KW-0645">Protease</keyword>
<feature type="compositionally biased region" description="Acidic residues" evidence="18">
    <location>
        <begin position="754"/>
        <end position="767"/>
    </location>
</feature>
<dbReference type="InterPro" id="IPR036950">
    <property type="entry name" value="PBP_transglycosylase"/>
</dbReference>
<comment type="similarity">
    <text evidence="4">In the N-terminal section; belongs to the glycosyltransferase 51 family.</text>
</comment>
<comment type="catalytic activity">
    <reaction evidence="16">
        <text>Preferential cleavage: (Ac)2-L-Lys-D-Ala-|-D-Ala. Also transpeptidation of peptidyl-alanyl moieties that are N-acyl substituents of D-alanine.</text>
        <dbReference type="EC" id="3.4.16.4"/>
    </reaction>
</comment>
<dbReference type="Pfam" id="PF00905">
    <property type="entry name" value="Transpeptidase"/>
    <property type="match status" value="1"/>
</dbReference>
<keyword evidence="8" id="KW-0328">Glycosyltransferase</keyword>
<evidence type="ECO:0000256" key="12">
    <source>
        <dbReference type="ARBA" id="ARBA00022984"/>
    </source>
</evidence>
<evidence type="ECO:0000256" key="2">
    <source>
        <dbReference type="ARBA" id="ARBA00004752"/>
    </source>
</evidence>
<evidence type="ECO:0000256" key="15">
    <source>
        <dbReference type="ARBA" id="ARBA00023316"/>
    </source>
</evidence>
<evidence type="ECO:0000313" key="22">
    <source>
        <dbReference type="EMBL" id="NGZ89391.1"/>
    </source>
</evidence>
<name>A0A967E650_9FLAO</name>
<accession>A0A967E650</accession>
<dbReference type="Proteomes" id="UP000643701">
    <property type="component" value="Unassembled WGS sequence"/>
</dbReference>
<dbReference type="GO" id="GO:0009002">
    <property type="term" value="F:serine-type D-Ala-D-Ala carboxypeptidase activity"/>
    <property type="evidence" value="ECO:0007669"/>
    <property type="project" value="UniProtKB-EC"/>
</dbReference>
<keyword evidence="14" id="KW-0511">Multifunctional enzyme</keyword>
<dbReference type="GO" id="GO:0008658">
    <property type="term" value="F:penicillin binding"/>
    <property type="evidence" value="ECO:0007669"/>
    <property type="project" value="InterPro"/>
</dbReference>
<feature type="region of interest" description="Disordered" evidence="18">
    <location>
        <begin position="754"/>
        <end position="773"/>
    </location>
</feature>
<comment type="similarity">
    <text evidence="3">In the C-terminal section; belongs to the transpeptidase family.</text>
</comment>
<keyword evidence="6" id="KW-0121">Carboxypeptidase</keyword>
<evidence type="ECO:0000256" key="8">
    <source>
        <dbReference type="ARBA" id="ARBA00022676"/>
    </source>
</evidence>
<evidence type="ECO:0000256" key="18">
    <source>
        <dbReference type="SAM" id="MobiDB-lite"/>
    </source>
</evidence>
<evidence type="ECO:0000256" key="1">
    <source>
        <dbReference type="ARBA" id="ARBA00004236"/>
    </source>
</evidence>
<dbReference type="GO" id="GO:0071555">
    <property type="term" value="P:cell wall organization"/>
    <property type="evidence" value="ECO:0007669"/>
    <property type="project" value="UniProtKB-KW"/>
</dbReference>
<keyword evidence="19" id="KW-1133">Transmembrane helix</keyword>
<dbReference type="EMBL" id="JAANAS010000036">
    <property type="protein sequence ID" value="NGZ89391.1"/>
    <property type="molecule type" value="Genomic_DNA"/>
</dbReference>
<dbReference type="PANTHER" id="PTHR32282:SF11">
    <property type="entry name" value="PENICILLIN-BINDING PROTEIN 1B"/>
    <property type="match status" value="1"/>
</dbReference>
<dbReference type="SUPFAM" id="SSF53955">
    <property type="entry name" value="Lysozyme-like"/>
    <property type="match status" value="1"/>
</dbReference>
<dbReference type="InterPro" id="IPR023346">
    <property type="entry name" value="Lysozyme-like_dom_sf"/>
</dbReference>
<dbReference type="Pfam" id="PF00912">
    <property type="entry name" value="Transgly"/>
    <property type="match status" value="1"/>
</dbReference>
<dbReference type="RefSeq" id="WP_166399659.1">
    <property type="nucleotide sequence ID" value="NZ_JAANAS010000036.1"/>
</dbReference>
<keyword evidence="13 19" id="KW-0472">Membrane</keyword>
<dbReference type="InterPro" id="IPR050396">
    <property type="entry name" value="Glycosyltr_51/Transpeptidase"/>
</dbReference>
<keyword evidence="15" id="KW-0961">Cell wall biogenesis/degradation</keyword>
<organism evidence="22 23">
    <name type="scientific">Psychroflexus maritimus</name>
    <dbReference type="NCBI Taxonomy" id="2714865"/>
    <lineage>
        <taxon>Bacteria</taxon>
        <taxon>Pseudomonadati</taxon>
        <taxon>Bacteroidota</taxon>
        <taxon>Flavobacteriia</taxon>
        <taxon>Flavobacteriales</taxon>
        <taxon>Flavobacteriaceae</taxon>
        <taxon>Psychroflexus</taxon>
    </lineage>
</organism>
<comment type="caution">
    <text evidence="22">The sequence shown here is derived from an EMBL/GenBank/DDBJ whole genome shotgun (WGS) entry which is preliminary data.</text>
</comment>
<evidence type="ECO:0000256" key="5">
    <source>
        <dbReference type="ARBA" id="ARBA00022475"/>
    </source>
</evidence>
<evidence type="ECO:0000256" key="19">
    <source>
        <dbReference type="SAM" id="Phobius"/>
    </source>
</evidence>
<evidence type="ECO:0000256" key="9">
    <source>
        <dbReference type="ARBA" id="ARBA00022679"/>
    </source>
</evidence>
<sequence length="773" mass="88314">MAKKSSEKSTSFWKYILYFWLLFISLVVGIVLIFMMADWGFLGKMPSFEELENPETNLATEVVSSDGETIGKFFHENRTPVHFDDLPENLIQALVATEDERFYSHAGIDAKGTLRAAVYLGKKGGASTITQQLSKQLFTDPTRVGIINRLKQKIKEWVIAIRLERQYTKDEIITMYFNIFDFTRGAHGIRSASRVYFGKEPSQLKTEEAATLVAMFKNPVLYNPYPDRFKQNSIKRRNQVLKQMEKNEFLTRKEKDSLQQIPLVLNFTPEQHDDGQATYFREHLKGFLKDWAKDNKKADGSSYSIYSDGLKVYVTLDSRMQNYAEDAVNRHLSNLQKEFDRQNKTNSKAPFRGISDAQIDRILKREMRNSDRYRRMKKRGASDEKIEAAFNEKHEMQLFSWEGNIDTIMTPKDSIRYYKSFLNTGMMSMNPQTGAVKSWVGGINYKYFKYEHVKQAKRQVGSTFKPFVYAAAIDQLHYSPCYELPNTLYTIPKGRHGLIDDWTPSNSSDDYGGSKTLKKALAESINTITARLIDKTGPKRVVDLIEKLGVDTKDIDAFPSIALGTPDLSVYEMVSAYSTFANKGVYTKPYFVERIEDKNGSIIYQHLPETRDAVSEETAYVTVNLLEGVTKAGSGRRLRTNSEYIKNLPHYKRAVTGYPFDLANPIAGKTGTTQNQSDGWFIGMVPDLVTGVWVGGEDRSVHFPTITYGQGATLALPIFGMYMNSLYEDENVQVSDGEFDKPDYLSIQIECDDLEDEDDEDDEDDFIEFNSDF</sequence>
<keyword evidence="9" id="KW-0808">Transferase</keyword>
<evidence type="ECO:0000256" key="3">
    <source>
        <dbReference type="ARBA" id="ARBA00007090"/>
    </source>
</evidence>
<comment type="catalytic activity">
    <reaction evidence="17">
        <text>[GlcNAc-(1-&gt;4)-Mur2Ac(oyl-L-Ala-gamma-D-Glu-L-Lys-D-Ala-D-Ala)](n)-di-trans,octa-cis-undecaprenyl diphosphate + beta-D-GlcNAc-(1-&gt;4)-Mur2Ac(oyl-L-Ala-gamma-D-Glu-L-Lys-D-Ala-D-Ala)-di-trans,octa-cis-undecaprenyl diphosphate = [GlcNAc-(1-&gt;4)-Mur2Ac(oyl-L-Ala-gamma-D-Glu-L-Lys-D-Ala-D-Ala)](n+1)-di-trans,octa-cis-undecaprenyl diphosphate + di-trans,octa-cis-undecaprenyl diphosphate + H(+)</text>
        <dbReference type="Rhea" id="RHEA:23708"/>
        <dbReference type="Rhea" id="RHEA-COMP:9602"/>
        <dbReference type="Rhea" id="RHEA-COMP:9603"/>
        <dbReference type="ChEBI" id="CHEBI:15378"/>
        <dbReference type="ChEBI" id="CHEBI:58405"/>
        <dbReference type="ChEBI" id="CHEBI:60033"/>
        <dbReference type="ChEBI" id="CHEBI:78435"/>
        <dbReference type="EC" id="2.4.99.28"/>
    </reaction>
</comment>
<evidence type="ECO:0000256" key="17">
    <source>
        <dbReference type="ARBA" id="ARBA00049902"/>
    </source>
</evidence>
<evidence type="ECO:0000256" key="11">
    <source>
        <dbReference type="ARBA" id="ARBA00022960"/>
    </source>
</evidence>
<evidence type="ECO:0000256" key="10">
    <source>
        <dbReference type="ARBA" id="ARBA00022801"/>
    </source>
</evidence>
<feature type="domain" description="Glycosyl transferase family 51" evidence="21">
    <location>
        <begin position="67"/>
        <end position="245"/>
    </location>
</feature>
<dbReference type="Gene3D" id="1.10.3810.10">
    <property type="entry name" value="Biosynthetic peptidoglycan transglycosylase-like"/>
    <property type="match status" value="1"/>
</dbReference>
<keyword evidence="23" id="KW-1185">Reference proteome</keyword>
<dbReference type="InterPro" id="IPR012338">
    <property type="entry name" value="Beta-lactam/transpept-like"/>
</dbReference>
<comment type="subcellular location">
    <subcellularLocation>
        <location evidence="1">Cell membrane</location>
    </subcellularLocation>
</comment>
<evidence type="ECO:0000256" key="14">
    <source>
        <dbReference type="ARBA" id="ARBA00023268"/>
    </source>
</evidence>
<evidence type="ECO:0000256" key="6">
    <source>
        <dbReference type="ARBA" id="ARBA00022645"/>
    </source>
</evidence>
<keyword evidence="5" id="KW-1003">Cell membrane</keyword>
<dbReference type="GO" id="GO:0008955">
    <property type="term" value="F:peptidoglycan glycosyltransferase activity"/>
    <property type="evidence" value="ECO:0007669"/>
    <property type="project" value="UniProtKB-EC"/>
</dbReference>
<dbReference type="GO" id="GO:0008360">
    <property type="term" value="P:regulation of cell shape"/>
    <property type="evidence" value="ECO:0007669"/>
    <property type="project" value="UniProtKB-KW"/>
</dbReference>
<dbReference type="Gene3D" id="3.40.710.10">
    <property type="entry name" value="DD-peptidase/beta-lactamase superfamily"/>
    <property type="match status" value="1"/>
</dbReference>
<dbReference type="GO" id="GO:0030288">
    <property type="term" value="C:outer membrane-bounded periplasmic space"/>
    <property type="evidence" value="ECO:0007669"/>
    <property type="project" value="TreeGrafter"/>
</dbReference>
<evidence type="ECO:0000256" key="4">
    <source>
        <dbReference type="ARBA" id="ARBA00007739"/>
    </source>
</evidence>